<organism evidence="2 3">
    <name type="scientific">Apiospora marii</name>
    <dbReference type="NCBI Taxonomy" id="335849"/>
    <lineage>
        <taxon>Eukaryota</taxon>
        <taxon>Fungi</taxon>
        <taxon>Dikarya</taxon>
        <taxon>Ascomycota</taxon>
        <taxon>Pezizomycotina</taxon>
        <taxon>Sordariomycetes</taxon>
        <taxon>Xylariomycetidae</taxon>
        <taxon>Amphisphaeriales</taxon>
        <taxon>Apiosporaceae</taxon>
        <taxon>Apiospora</taxon>
    </lineage>
</organism>
<protein>
    <submittedName>
        <fullName evidence="2">Uncharacterized protein</fullName>
    </submittedName>
</protein>
<keyword evidence="1" id="KW-0732">Signal</keyword>
<feature type="signal peptide" evidence="1">
    <location>
        <begin position="1"/>
        <end position="17"/>
    </location>
</feature>
<evidence type="ECO:0000313" key="2">
    <source>
        <dbReference type="EMBL" id="KAK8012803.1"/>
    </source>
</evidence>
<dbReference type="EMBL" id="JAQQWI010000015">
    <property type="protein sequence ID" value="KAK8012803.1"/>
    <property type="molecule type" value="Genomic_DNA"/>
</dbReference>
<comment type="caution">
    <text evidence="2">The sequence shown here is derived from an EMBL/GenBank/DDBJ whole genome shotgun (WGS) entry which is preliminary data.</text>
</comment>
<proteinExistence type="predicted"/>
<name>A0ABR1RI56_9PEZI</name>
<accession>A0ABR1RI56</accession>
<keyword evidence="3" id="KW-1185">Reference proteome</keyword>
<evidence type="ECO:0000256" key="1">
    <source>
        <dbReference type="SAM" id="SignalP"/>
    </source>
</evidence>
<gene>
    <name evidence="2" type="ORF">PG991_010178</name>
</gene>
<sequence length="72" mass="7735">MKINALILLASAASVLAAPVADAKPAEVVAARDDYGSYGKYGTYENYPPPPTSYTTYGTYRRAVDWVKGVFA</sequence>
<reference evidence="2 3" key="1">
    <citation type="submission" date="2023-01" db="EMBL/GenBank/DDBJ databases">
        <title>Analysis of 21 Apiospora genomes using comparative genomics revels a genus with tremendous synthesis potential of carbohydrate active enzymes and secondary metabolites.</title>
        <authorList>
            <person name="Sorensen T."/>
        </authorList>
    </citation>
    <scope>NUCLEOTIDE SEQUENCE [LARGE SCALE GENOMIC DNA]</scope>
    <source>
        <strain evidence="2 3">CBS 20057</strain>
    </source>
</reference>
<dbReference type="Proteomes" id="UP001396898">
    <property type="component" value="Unassembled WGS sequence"/>
</dbReference>
<feature type="chain" id="PRO_5045397902" evidence="1">
    <location>
        <begin position="18"/>
        <end position="72"/>
    </location>
</feature>
<evidence type="ECO:0000313" key="3">
    <source>
        <dbReference type="Proteomes" id="UP001396898"/>
    </source>
</evidence>